<dbReference type="RefSeq" id="XP_062626374.1">
    <property type="nucleotide sequence ID" value="XM_062770390.1"/>
</dbReference>
<gene>
    <name evidence="2" type="ORF">LOC62_03G003859</name>
</gene>
<feature type="compositionally biased region" description="Polar residues" evidence="1">
    <location>
        <begin position="1"/>
        <end position="16"/>
    </location>
</feature>
<keyword evidence="3" id="KW-1185">Reference proteome</keyword>
<feature type="compositionally biased region" description="Low complexity" evidence="1">
    <location>
        <begin position="75"/>
        <end position="92"/>
    </location>
</feature>
<evidence type="ECO:0000313" key="3">
    <source>
        <dbReference type="Proteomes" id="UP000827549"/>
    </source>
</evidence>
<name>A0AAF0Y6P1_9TREE</name>
<dbReference type="Proteomes" id="UP000827549">
    <property type="component" value="Chromosome 3"/>
</dbReference>
<dbReference type="Pfam" id="PF05032">
    <property type="entry name" value="Spo12"/>
    <property type="match status" value="1"/>
</dbReference>
<organism evidence="2 3">
    <name type="scientific">Vanrija pseudolonga</name>
    <dbReference type="NCBI Taxonomy" id="143232"/>
    <lineage>
        <taxon>Eukaryota</taxon>
        <taxon>Fungi</taxon>
        <taxon>Dikarya</taxon>
        <taxon>Basidiomycota</taxon>
        <taxon>Agaricomycotina</taxon>
        <taxon>Tremellomycetes</taxon>
        <taxon>Trichosporonales</taxon>
        <taxon>Trichosporonaceae</taxon>
        <taxon>Vanrija</taxon>
    </lineage>
</organism>
<dbReference type="EMBL" id="CP086716">
    <property type="protein sequence ID" value="WOO80342.1"/>
    <property type="molecule type" value="Genomic_DNA"/>
</dbReference>
<dbReference type="InterPro" id="IPR007727">
    <property type="entry name" value="Spo12"/>
</dbReference>
<feature type="region of interest" description="Disordered" evidence="1">
    <location>
        <begin position="60"/>
        <end position="104"/>
    </location>
</feature>
<evidence type="ECO:0000313" key="2">
    <source>
        <dbReference type="EMBL" id="WOO80342.1"/>
    </source>
</evidence>
<reference evidence="2" key="1">
    <citation type="submission" date="2023-10" db="EMBL/GenBank/DDBJ databases">
        <authorList>
            <person name="Noh H."/>
        </authorList>
    </citation>
    <scope>NUCLEOTIDE SEQUENCE</scope>
    <source>
        <strain evidence="2">DUCC4014</strain>
    </source>
</reference>
<feature type="compositionally biased region" description="Basic residues" evidence="1">
    <location>
        <begin position="63"/>
        <end position="72"/>
    </location>
</feature>
<protein>
    <submittedName>
        <fullName evidence="2">Uncharacterized protein</fullName>
    </submittedName>
</protein>
<dbReference type="AlphaFoldDB" id="A0AAF0Y6P1"/>
<feature type="region of interest" description="Disordered" evidence="1">
    <location>
        <begin position="1"/>
        <end position="26"/>
    </location>
</feature>
<feature type="compositionally biased region" description="Basic and acidic residues" evidence="1">
    <location>
        <begin position="95"/>
        <end position="104"/>
    </location>
</feature>
<evidence type="ECO:0000256" key="1">
    <source>
        <dbReference type="SAM" id="MobiDB-lite"/>
    </source>
</evidence>
<dbReference type="GeneID" id="87807100"/>
<proteinExistence type="predicted"/>
<sequence>MSNVFKESNAQSTVNQEGGAPQPSFLKKKGLLGAAGAKGLGGVTSSPTDNVMSPISAKLNGAKQRHFSKGKPMHLASQLSSLAAQASPANSPVPAEKKAPRAEF</sequence>
<accession>A0AAF0Y6P1</accession>